<keyword evidence="2 8" id="KW-0813">Transport</keyword>
<evidence type="ECO:0000256" key="4">
    <source>
        <dbReference type="ARBA" id="ARBA00022847"/>
    </source>
</evidence>
<evidence type="ECO:0000256" key="8">
    <source>
        <dbReference type="RuleBase" id="RU361216"/>
    </source>
</evidence>
<dbReference type="GO" id="GO:0005886">
    <property type="term" value="C:plasma membrane"/>
    <property type="evidence" value="ECO:0007669"/>
    <property type="project" value="TreeGrafter"/>
</dbReference>
<feature type="transmembrane region" description="Helical" evidence="8">
    <location>
        <begin position="265"/>
        <end position="290"/>
    </location>
</feature>
<keyword evidence="5 8" id="KW-1133">Transmembrane helix</keyword>
<evidence type="ECO:0000313" key="10">
    <source>
        <dbReference type="Ensembl" id="ENSSORP00005010389.1"/>
    </source>
</evidence>
<dbReference type="Proteomes" id="UP000472271">
    <property type="component" value="Chromosome 8"/>
</dbReference>
<evidence type="ECO:0000256" key="5">
    <source>
        <dbReference type="ARBA" id="ARBA00022989"/>
    </source>
</evidence>
<organism evidence="10 11">
    <name type="scientific">Sphaeramia orbicularis</name>
    <name type="common">orbiculate cardinalfish</name>
    <dbReference type="NCBI Taxonomy" id="375764"/>
    <lineage>
        <taxon>Eukaryota</taxon>
        <taxon>Metazoa</taxon>
        <taxon>Chordata</taxon>
        <taxon>Craniata</taxon>
        <taxon>Vertebrata</taxon>
        <taxon>Euteleostomi</taxon>
        <taxon>Actinopterygii</taxon>
        <taxon>Neopterygii</taxon>
        <taxon>Teleostei</taxon>
        <taxon>Neoteleostei</taxon>
        <taxon>Acanthomorphata</taxon>
        <taxon>Gobiaria</taxon>
        <taxon>Kurtiformes</taxon>
        <taxon>Apogonoidei</taxon>
        <taxon>Apogonidae</taxon>
        <taxon>Apogoninae</taxon>
        <taxon>Sphaeramia</taxon>
    </lineage>
</organism>
<evidence type="ECO:0000256" key="2">
    <source>
        <dbReference type="ARBA" id="ARBA00022448"/>
    </source>
</evidence>
<evidence type="ECO:0000256" key="7">
    <source>
        <dbReference type="ARBA" id="ARBA00023180"/>
    </source>
</evidence>
<evidence type="ECO:0000256" key="6">
    <source>
        <dbReference type="ARBA" id="ARBA00023136"/>
    </source>
</evidence>
<feature type="transmembrane region" description="Helical" evidence="8">
    <location>
        <begin position="7"/>
        <end position="24"/>
    </location>
</feature>
<feature type="transmembrane region" description="Helical" evidence="8">
    <location>
        <begin position="182"/>
        <end position="207"/>
    </location>
</feature>
<dbReference type="Ensembl" id="ENSSORT00005010724.1">
    <property type="protein sequence ID" value="ENSSORP00005010389.1"/>
    <property type="gene ID" value="ENSSORG00005005611.1"/>
</dbReference>
<sequence length="632" mass="69696">MRRLSSLSGVVMGVVFGMLLRYMMVTDSAILTMVSFPGEILMRMLKMLILPLIISSLITGLAGLDARSSGRMGSRAMVYYMSTTVIAAILGVILVLGIHPGNPKLRGSTTTTATKNQEVSSLDAFLDLIRNLFPENLVQACFQQVPSQDSQPFNAQVFFFSYHPILPFYLIYRALLCMLKSVLHFVFFCFFFCSQGLIGFFITFGICMGRMGERGKIMCDFFNILNEIIMTMVSMIMWYSPIGIASLIAGKIAAIGDLEVVARQLGMYMVTVIVGLVIHGGLILPAIFFAITRKSPFAFYSGIFQAWITALGTASSAGTLPVTFRCLEENLKIDKRVTRFVLPIGATINMDGTALYEAVAAIFIAQMNDITLDGGQIVTVSMTATLASVGAASIPSAGLVTMLLILTAVGLPTQDISLLIAVDWLLDRMRTSINVVGDSFGAGIVDHLSKAELAELDAAEMELHPPEEELDFIPPPPILTEMDLMDPLKPPELPPRSPRPPKLNHHSHVPSQPHSITYSPSRSVRSPSPRSIRSPSPRSVCSHSPRPFRTHSPHLLRRTEPGYCALPSHDNQIPTLPRSYRERDRERERLRRESETEEEEDRERVLGEVSDGEESDDTAYDRRHAIGPGDLP</sequence>
<feature type="transmembrane region" description="Helical" evidence="8">
    <location>
        <begin position="44"/>
        <end position="64"/>
    </location>
</feature>
<evidence type="ECO:0000313" key="11">
    <source>
        <dbReference type="Proteomes" id="UP000472271"/>
    </source>
</evidence>
<feature type="compositionally biased region" description="Basic residues" evidence="9">
    <location>
        <begin position="546"/>
        <end position="556"/>
    </location>
</feature>
<dbReference type="GO" id="GO:0005313">
    <property type="term" value="F:L-glutamate transmembrane transporter activity"/>
    <property type="evidence" value="ECO:0007669"/>
    <property type="project" value="TreeGrafter"/>
</dbReference>
<dbReference type="PANTHER" id="PTHR11958">
    <property type="entry name" value="SODIUM/DICARBOXYLATE SYMPORTER-RELATED"/>
    <property type="match status" value="1"/>
</dbReference>
<dbReference type="InterPro" id="IPR050746">
    <property type="entry name" value="DAACS"/>
</dbReference>
<feature type="transmembrane region" description="Helical" evidence="8">
    <location>
        <begin position="297"/>
        <end position="320"/>
    </location>
</feature>
<dbReference type="InterPro" id="IPR001991">
    <property type="entry name" value="Na-dicarboxylate_symporter"/>
</dbReference>
<feature type="compositionally biased region" description="Pro residues" evidence="9">
    <location>
        <begin position="488"/>
        <end position="501"/>
    </location>
</feature>
<proteinExistence type="inferred from homology"/>
<keyword evidence="6 8" id="KW-0472">Membrane</keyword>
<dbReference type="AlphaFoldDB" id="A0A672Z100"/>
<reference evidence="10" key="1">
    <citation type="submission" date="2019-06" db="EMBL/GenBank/DDBJ databases">
        <authorList>
            <consortium name="Wellcome Sanger Institute Data Sharing"/>
        </authorList>
    </citation>
    <scope>NUCLEOTIDE SEQUENCE [LARGE SCALE GENOMIC DNA]</scope>
</reference>
<feature type="transmembrane region" description="Helical" evidence="8">
    <location>
        <begin position="228"/>
        <end position="253"/>
    </location>
</feature>
<keyword evidence="11" id="KW-1185">Reference proteome</keyword>
<dbReference type="Gene3D" id="1.10.3860.10">
    <property type="entry name" value="Sodium:dicarboxylate symporter"/>
    <property type="match status" value="1"/>
</dbReference>
<feature type="transmembrane region" description="Helical" evidence="8">
    <location>
        <begin position="76"/>
        <end position="98"/>
    </location>
</feature>
<keyword evidence="7" id="KW-0325">Glycoprotein</keyword>
<keyword evidence="4 8" id="KW-0769">Symport</keyword>
<comment type="similarity">
    <text evidence="8">Belongs to the dicarboxylate/amino acid:cation symporter (DAACS) (TC 2.A.23) family.</text>
</comment>
<dbReference type="InterPro" id="IPR018107">
    <property type="entry name" value="Na-dicarboxylate_symporter_CS"/>
</dbReference>
<dbReference type="PROSITE" id="PS00714">
    <property type="entry name" value="NA_DICARBOXYL_SYMP_2"/>
    <property type="match status" value="1"/>
</dbReference>
<feature type="compositionally biased region" description="Low complexity" evidence="9">
    <location>
        <begin position="519"/>
        <end position="539"/>
    </location>
</feature>
<dbReference type="SUPFAM" id="SSF118215">
    <property type="entry name" value="Proton glutamate symport protein"/>
    <property type="match status" value="1"/>
</dbReference>
<comment type="subcellular location">
    <subcellularLocation>
        <location evidence="1 8">Membrane</location>
        <topology evidence="1 8">Multi-pass membrane protein</topology>
    </subcellularLocation>
</comment>
<dbReference type="GO" id="GO:0015501">
    <property type="term" value="F:glutamate:sodium symporter activity"/>
    <property type="evidence" value="ECO:0007669"/>
    <property type="project" value="TreeGrafter"/>
</dbReference>
<reference evidence="10" key="3">
    <citation type="submission" date="2025-09" db="UniProtKB">
        <authorList>
            <consortium name="Ensembl"/>
        </authorList>
    </citation>
    <scope>IDENTIFICATION</scope>
</reference>
<accession>A0A672Z100</accession>
<dbReference type="PANTHER" id="PTHR11958:SF55">
    <property type="entry name" value="AMINO ACID TRANSPORTER"/>
    <property type="match status" value="1"/>
</dbReference>
<reference evidence="10" key="2">
    <citation type="submission" date="2025-08" db="UniProtKB">
        <authorList>
            <consortium name="Ensembl"/>
        </authorList>
    </citation>
    <scope>IDENTIFICATION</scope>
</reference>
<evidence type="ECO:0000256" key="1">
    <source>
        <dbReference type="ARBA" id="ARBA00004141"/>
    </source>
</evidence>
<dbReference type="InterPro" id="IPR036458">
    <property type="entry name" value="Na:dicarbo_symporter_sf"/>
</dbReference>
<dbReference type="GO" id="GO:0015175">
    <property type="term" value="F:neutral L-amino acid transmembrane transporter activity"/>
    <property type="evidence" value="ECO:0007669"/>
    <property type="project" value="TreeGrafter"/>
</dbReference>
<gene>
    <name evidence="10" type="primary">slc1a9</name>
</gene>
<dbReference type="GO" id="GO:0098712">
    <property type="term" value="P:L-glutamate import across plasma membrane"/>
    <property type="evidence" value="ECO:0007669"/>
    <property type="project" value="TreeGrafter"/>
</dbReference>
<protein>
    <recommendedName>
        <fullName evidence="8">Amino acid transporter</fullName>
    </recommendedName>
</protein>
<evidence type="ECO:0000256" key="3">
    <source>
        <dbReference type="ARBA" id="ARBA00022692"/>
    </source>
</evidence>
<name>A0A672Z100_9TELE</name>
<feature type="region of interest" description="Disordered" evidence="9">
    <location>
        <begin position="481"/>
        <end position="632"/>
    </location>
</feature>
<dbReference type="PRINTS" id="PR00173">
    <property type="entry name" value="EDTRNSPORT"/>
</dbReference>
<dbReference type="PROSITE" id="PS00713">
    <property type="entry name" value="NA_DICARBOXYL_SYMP_1"/>
    <property type="match status" value="1"/>
</dbReference>
<dbReference type="InParanoid" id="A0A672Z100"/>
<dbReference type="GO" id="GO:0070778">
    <property type="term" value="P:L-aspartate transmembrane transport"/>
    <property type="evidence" value="ECO:0007669"/>
    <property type="project" value="TreeGrafter"/>
</dbReference>
<feature type="compositionally biased region" description="Polar residues" evidence="9">
    <location>
        <begin position="509"/>
        <end position="518"/>
    </location>
</feature>
<evidence type="ECO:0000256" key="9">
    <source>
        <dbReference type="SAM" id="MobiDB-lite"/>
    </source>
</evidence>
<dbReference type="Pfam" id="PF00375">
    <property type="entry name" value="SDF"/>
    <property type="match status" value="1"/>
</dbReference>
<keyword evidence="3 8" id="KW-0812">Transmembrane</keyword>
<feature type="compositionally biased region" description="Basic and acidic residues" evidence="9">
    <location>
        <begin position="579"/>
        <end position="594"/>
    </location>
</feature>